<dbReference type="InterPro" id="IPR001107">
    <property type="entry name" value="Band_7"/>
</dbReference>
<dbReference type="AlphaFoldDB" id="A0A6U9TF72"/>
<dbReference type="EMBL" id="HBGW01093104">
    <property type="protein sequence ID" value="CAD9641290.1"/>
    <property type="molecule type" value="Transcribed_RNA"/>
</dbReference>
<evidence type="ECO:0000313" key="5">
    <source>
        <dbReference type="EMBL" id="CAD9641290.1"/>
    </source>
</evidence>
<comment type="similarity">
    <text evidence="2">Belongs to the band 7/mec-2 family.</text>
</comment>
<dbReference type="InterPro" id="IPR050710">
    <property type="entry name" value="Band7/mec-2_domain"/>
</dbReference>
<dbReference type="InterPro" id="IPR001972">
    <property type="entry name" value="Stomatin_HflK_fam"/>
</dbReference>
<comment type="subcellular location">
    <subcellularLocation>
        <location evidence="1">Mitochondrion</location>
    </subcellularLocation>
</comment>
<dbReference type="Pfam" id="PF01145">
    <property type="entry name" value="Band_7"/>
    <property type="match status" value="1"/>
</dbReference>
<dbReference type="GO" id="GO:0098552">
    <property type="term" value="C:side of membrane"/>
    <property type="evidence" value="ECO:0007669"/>
    <property type="project" value="UniProtKB-ARBA"/>
</dbReference>
<dbReference type="PRINTS" id="PR00721">
    <property type="entry name" value="STOMATIN"/>
</dbReference>
<gene>
    <name evidence="5" type="ORF">BRAN1462_LOCUS59112</name>
</gene>
<name>A0A6U9TF72_9DINO</name>
<feature type="domain" description="Band 7" evidence="4">
    <location>
        <begin position="49"/>
        <end position="207"/>
    </location>
</feature>
<dbReference type="PANTHER" id="PTHR43327">
    <property type="entry name" value="STOMATIN-LIKE PROTEIN 2, MITOCHONDRIAL"/>
    <property type="match status" value="1"/>
</dbReference>
<evidence type="ECO:0000256" key="1">
    <source>
        <dbReference type="ARBA" id="ARBA00004173"/>
    </source>
</evidence>
<dbReference type="SUPFAM" id="SSF117892">
    <property type="entry name" value="Band 7/SPFH domain"/>
    <property type="match status" value="1"/>
</dbReference>
<proteinExistence type="inferred from homology"/>
<dbReference type="GO" id="GO:0005886">
    <property type="term" value="C:plasma membrane"/>
    <property type="evidence" value="ECO:0007669"/>
    <property type="project" value="UniProtKB-ARBA"/>
</dbReference>
<protein>
    <recommendedName>
        <fullName evidence="4">Band 7 domain-containing protein</fullName>
    </recommendedName>
</protein>
<sequence>MLAPVAAHAVTPALRAAAPAVSRCVARVPRAARGRRTIVVGRDGGNWNTVLLQVPQAEEWMIERFGKFSRKARPGLNFAIPFVESVAYKRTLKETTLPIHPQTAITRDNVHVRLDGAVYTRVEDSYKAAYGIEQPDYMIRTLAQSAMRKEVGNLELDQLFLERERLNAGIAAALDETSQHWGIRVFRYEIADITVNSSTQEAMERQSNAERVRRAEVLESEGYRQRLINQSEGDRQSAINNAEGQAESIRLKAKAEADSMRLMAEAQADSTRLAAAATADGLREVAAALREQGGQQAMRQLLAEKYVSELANMAKHSKLVIVPDRPNDIGAVLATAMGIQQHVAAVGSDDDATRVP</sequence>
<evidence type="ECO:0000259" key="4">
    <source>
        <dbReference type="SMART" id="SM00244"/>
    </source>
</evidence>
<dbReference type="InterPro" id="IPR036013">
    <property type="entry name" value="Band_7/SPFH_dom_sf"/>
</dbReference>
<reference evidence="5" key="1">
    <citation type="submission" date="2021-01" db="EMBL/GenBank/DDBJ databases">
        <authorList>
            <person name="Corre E."/>
            <person name="Pelletier E."/>
            <person name="Niang G."/>
            <person name="Scheremetjew M."/>
            <person name="Finn R."/>
            <person name="Kale V."/>
            <person name="Holt S."/>
            <person name="Cochrane G."/>
            <person name="Meng A."/>
            <person name="Brown T."/>
            <person name="Cohen L."/>
        </authorList>
    </citation>
    <scope>NUCLEOTIDE SEQUENCE</scope>
    <source>
        <strain evidence="5">RCC3387</strain>
    </source>
</reference>
<organism evidence="5">
    <name type="scientific">Zooxanthella nutricula</name>
    <dbReference type="NCBI Taxonomy" id="1333877"/>
    <lineage>
        <taxon>Eukaryota</taxon>
        <taxon>Sar</taxon>
        <taxon>Alveolata</taxon>
        <taxon>Dinophyceae</taxon>
        <taxon>Peridiniales</taxon>
        <taxon>Peridiniales incertae sedis</taxon>
        <taxon>Zooxanthella</taxon>
    </lineage>
</organism>
<dbReference type="Gene3D" id="3.30.479.30">
    <property type="entry name" value="Band 7 domain"/>
    <property type="match status" value="1"/>
</dbReference>
<dbReference type="PANTHER" id="PTHR43327:SF10">
    <property type="entry name" value="STOMATIN-LIKE PROTEIN 2, MITOCHONDRIAL"/>
    <property type="match status" value="1"/>
</dbReference>
<evidence type="ECO:0000256" key="3">
    <source>
        <dbReference type="ARBA" id="ARBA00023128"/>
    </source>
</evidence>
<dbReference type="Pfam" id="PF16200">
    <property type="entry name" value="Band_7_C"/>
    <property type="match status" value="1"/>
</dbReference>
<evidence type="ECO:0000256" key="2">
    <source>
        <dbReference type="ARBA" id="ARBA00008164"/>
    </source>
</evidence>
<dbReference type="FunFam" id="3.30.479.30:FF:000004">
    <property type="entry name" value="Putative membrane protease family, stomatin"/>
    <property type="match status" value="1"/>
</dbReference>
<keyword evidence="3" id="KW-0496">Mitochondrion</keyword>
<dbReference type="SMART" id="SM00244">
    <property type="entry name" value="PHB"/>
    <property type="match status" value="1"/>
</dbReference>
<dbReference type="InterPro" id="IPR032435">
    <property type="entry name" value="STML2-like_C"/>
</dbReference>
<dbReference type="CDD" id="cd08829">
    <property type="entry name" value="SPFH_paraslipin"/>
    <property type="match status" value="1"/>
</dbReference>
<dbReference type="GO" id="GO:0005739">
    <property type="term" value="C:mitochondrion"/>
    <property type="evidence" value="ECO:0007669"/>
    <property type="project" value="UniProtKB-SubCell"/>
</dbReference>
<accession>A0A6U9TF72</accession>